<feature type="transmembrane region" description="Helical" evidence="1">
    <location>
        <begin position="121"/>
        <end position="142"/>
    </location>
</feature>
<evidence type="ECO:0000313" key="3">
    <source>
        <dbReference type="Proteomes" id="UP001642540"/>
    </source>
</evidence>
<protein>
    <recommendedName>
        <fullName evidence="4">ABC transmembrane type-1 domain-containing protein</fullName>
    </recommendedName>
</protein>
<dbReference type="Proteomes" id="UP001642540">
    <property type="component" value="Unassembled WGS sequence"/>
</dbReference>
<feature type="transmembrane region" description="Helical" evidence="1">
    <location>
        <begin position="77"/>
        <end position="100"/>
    </location>
</feature>
<evidence type="ECO:0008006" key="4">
    <source>
        <dbReference type="Google" id="ProtNLM"/>
    </source>
</evidence>
<keyword evidence="1" id="KW-1133">Transmembrane helix</keyword>
<evidence type="ECO:0000313" key="2">
    <source>
        <dbReference type="EMBL" id="CAL8127987.1"/>
    </source>
</evidence>
<gene>
    <name evidence="2" type="ORF">ODALV1_LOCUS22037</name>
</gene>
<evidence type="ECO:0000256" key="1">
    <source>
        <dbReference type="SAM" id="Phobius"/>
    </source>
</evidence>
<reference evidence="2 3" key="1">
    <citation type="submission" date="2024-08" db="EMBL/GenBank/DDBJ databases">
        <authorList>
            <person name="Cucini C."/>
            <person name="Frati F."/>
        </authorList>
    </citation>
    <scope>NUCLEOTIDE SEQUENCE [LARGE SCALE GENOMIC DNA]</scope>
</reference>
<dbReference type="EMBL" id="CAXLJM020000072">
    <property type="protein sequence ID" value="CAL8127987.1"/>
    <property type="molecule type" value="Genomic_DNA"/>
</dbReference>
<feature type="transmembrane region" description="Helical" evidence="1">
    <location>
        <begin position="195"/>
        <end position="215"/>
    </location>
</feature>
<organism evidence="2 3">
    <name type="scientific">Orchesella dallaii</name>
    <dbReference type="NCBI Taxonomy" id="48710"/>
    <lineage>
        <taxon>Eukaryota</taxon>
        <taxon>Metazoa</taxon>
        <taxon>Ecdysozoa</taxon>
        <taxon>Arthropoda</taxon>
        <taxon>Hexapoda</taxon>
        <taxon>Collembola</taxon>
        <taxon>Entomobryomorpha</taxon>
        <taxon>Entomobryoidea</taxon>
        <taxon>Orchesellidae</taxon>
        <taxon>Orchesellinae</taxon>
        <taxon>Orchesella</taxon>
    </lineage>
</organism>
<keyword evidence="1" id="KW-0472">Membrane</keyword>
<proteinExistence type="predicted"/>
<feature type="transmembrane region" description="Helical" evidence="1">
    <location>
        <begin position="21"/>
        <end position="44"/>
    </location>
</feature>
<sequence>MSYVVLSHWIIKTRPQFNMGMTTVYIVGLNPIASALVFIALIFMNQDALLAVNNMLQFKHELFQRLRNSNEEWMFDIVLNFLALYGIPASAGIYFGSLYLNFDPYYFILEDLFGKSAEIQWILFGFRAVVTLAAFEVARIILSYTIVVIIDIHILQQCVSLLSSPTCQVSYTHLMKEYRRMIVVYRKVKPMIDGMLSLGTTSLFQALVCSTWLIIKGLDKIPLVMYVLMALFAIGVVVVGGFLLKIISELVAGSVRVVEKCRLEARLTSVMMWNKQGRLEAHALRLEANALHPIRIFYKPFLLIDREFVRRIVNGVMGRIFDVILIF</sequence>
<keyword evidence="3" id="KW-1185">Reference proteome</keyword>
<keyword evidence="1" id="KW-0812">Transmembrane</keyword>
<feature type="transmembrane region" description="Helical" evidence="1">
    <location>
        <begin position="221"/>
        <end position="244"/>
    </location>
</feature>
<comment type="caution">
    <text evidence="2">The sequence shown here is derived from an EMBL/GenBank/DDBJ whole genome shotgun (WGS) entry which is preliminary data.</text>
</comment>
<name>A0ABP1RGW7_9HEXA</name>
<accession>A0ABP1RGW7</accession>